<dbReference type="Gene3D" id="2.60.120.620">
    <property type="entry name" value="q2cbj1_9rhob like domain"/>
    <property type="match status" value="1"/>
</dbReference>
<evidence type="ECO:0000313" key="1">
    <source>
        <dbReference type="EMBL" id="AWT59111.1"/>
    </source>
</evidence>
<organism evidence="1 2">
    <name type="scientific">Candidatus Moanibacter tarae</name>
    <dbReference type="NCBI Taxonomy" id="2200854"/>
    <lineage>
        <taxon>Bacteria</taxon>
        <taxon>Pseudomonadati</taxon>
        <taxon>Verrucomicrobiota</taxon>
        <taxon>Opitutia</taxon>
        <taxon>Puniceicoccales</taxon>
        <taxon>Puniceicoccales incertae sedis</taxon>
        <taxon>Candidatus Moanibacter</taxon>
    </lineage>
</organism>
<sequence>MNQKGLELTYNGNRLGYSSVDIGELKSSIDALEDRDELHRRMAENGYLYLPGLLHKDEVLAAREEIMKRLMEYGKLDPTYPVIEGVAHPKTETKTIDSFMPHLALNNPPLDQVIHRGPIIDFYQFFLDGPIRYFDYTWFRTKFPGKTEPTSPHCDIVFMGRGTHKLFTSWVPYGDVPYEMGGLMLLEGSHQLEELRSGYGSSDVDLYCENLGNAKTIVQNAQSEERNLTSEEKSTIQWNSTGYYSRNALEVRRKLGGRWLTTDYKLGDLLIFSMHILHASSDNRSNRVRISSDTRYQLASEPADQRWIGSDPAGHGIRGKIGMIC</sequence>
<proteinExistence type="predicted"/>
<dbReference type="PANTHER" id="PTHR40128:SF1">
    <property type="entry name" value="PHYTANOYL-COA HYDROXYLASE"/>
    <property type="match status" value="1"/>
</dbReference>
<dbReference type="AlphaFoldDB" id="A0A2Z4ABE5"/>
<dbReference type="PANTHER" id="PTHR40128">
    <property type="entry name" value="EXPRESSED PROTEIN"/>
    <property type="match status" value="1"/>
</dbReference>
<dbReference type="InterPro" id="IPR008775">
    <property type="entry name" value="Phytyl_CoA_dOase-like"/>
</dbReference>
<dbReference type="SUPFAM" id="SSF51197">
    <property type="entry name" value="Clavaminate synthase-like"/>
    <property type="match status" value="1"/>
</dbReference>
<name>A0A2Z4ABE5_9BACT</name>
<dbReference type="Pfam" id="PF05721">
    <property type="entry name" value="PhyH"/>
    <property type="match status" value="1"/>
</dbReference>
<dbReference type="EC" id="1.14.11.35" evidence="1"/>
<dbReference type="Proteomes" id="UP000247465">
    <property type="component" value="Chromosome"/>
</dbReference>
<gene>
    <name evidence="1" type="primary">ptlH_1</name>
    <name evidence="1" type="ORF">DF168_00288</name>
</gene>
<protein>
    <submittedName>
        <fullName evidence="1">1-deoxypentalenic acid 11-beta-hydroxylase</fullName>
        <ecNumber evidence="1">1.14.11.35</ecNumber>
    </submittedName>
</protein>
<dbReference type="KEGG" id="mtar:DF168_00288"/>
<dbReference type="GO" id="GO:0016706">
    <property type="term" value="F:2-oxoglutarate-dependent dioxygenase activity"/>
    <property type="evidence" value="ECO:0007669"/>
    <property type="project" value="UniProtKB-ARBA"/>
</dbReference>
<dbReference type="EMBL" id="CP029803">
    <property type="protein sequence ID" value="AWT59111.1"/>
    <property type="molecule type" value="Genomic_DNA"/>
</dbReference>
<evidence type="ECO:0000313" key="2">
    <source>
        <dbReference type="Proteomes" id="UP000247465"/>
    </source>
</evidence>
<reference evidence="1 2" key="1">
    <citation type="submission" date="2018-06" db="EMBL/GenBank/DDBJ databases">
        <title>Draft Genome Sequence of a Novel Marine Bacterium Related to the Verrucomicrobia.</title>
        <authorList>
            <person name="Vosseberg J."/>
            <person name="Martijn J."/>
            <person name="Ettema T.J.G."/>
        </authorList>
    </citation>
    <scope>NUCLEOTIDE SEQUENCE [LARGE SCALE GENOMIC DNA]</scope>
    <source>
        <strain evidence="1">TARA_B100001123</strain>
    </source>
</reference>
<accession>A0A2Z4ABE5</accession>
<keyword evidence="1" id="KW-0560">Oxidoreductase</keyword>